<keyword evidence="5 10" id="KW-0479">Metal-binding</keyword>
<dbReference type="InterPro" id="IPR000923">
    <property type="entry name" value="BlueCu_1"/>
</dbReference>
<evidence type="ECO:0000256" key="10">
    <source>
        <dbReference type="RuleBase" id="RU363020"/>
    </source>
</evidence>
<evidence type="ECO:0000313" key="13">
    <source>
        <dbReference type="Proteomes" id="UP001497522"/>
    </source>
</evidence>
<evidence type="ECO:0000256" key="9">
    <source>
        <dbReference type="ARBA" id="ARBA00023136"/>
    </source>
</evidence>
<keyword evidence="7 10" id="KW-0186">Copper</keyword>
<evidence type="ECO:0000313" key="12">
    <source>
        <dbReference type="EMBL" id="CAK9870008.1"/>
    </source>
</evidence>
<dbReference type="EMBL" id="OZ023720">
    <property type="protein sequence ID" value="CAK9870008.1"/>
    <property type="molecule type" value="Genomic_DNA"/>
</dbReference>
<evidence type="ECO:0000256" key="8">
    <source>
        <dbReference type="ARBA" id="ARBA00023078"/>
    </source>
</evidence>
<evidence type="ECO:0000259" key="11">
    <source>
        <dbReference type="Pfam" id="PF00127"/>
    </source>
</evidence>
<dbReference type="SUPFAM" id="SSF49503">
    <property type="entry name" value="Cupredoxins"/>
    <property type="match status" value="1"/>
</dbReference>
<name>A0ABP1B4F7_9BRYO</name>
<keyword evidence="13" id="KW-1185">Reference proteome</keyword>
<dbReference type="NCBIfam" id="TIGR02656">
    <property type="entry name" value="cyanin_plasto"/>
    <property type="match status" value="1"/>
</dbReference>
<protein>
    <recommendedName>
        <fullName evidence="10">Plastocyanin</fullName>
    </recommendedName>
</protein>
<proteinExistence type="inferred from homology"/>
<dbReference type="InterPro" id="IPR008972">
    <property type="entry name" value="Cupredoxin"/>
</dbReference>
<comment type="cofactor">
    <cofactor evidence="1">
        <name>Cu(2+)</name>
        <dbReference type="ChEBI" id="CHEBI:29036"/>
    </cofactor>
</comment>
<dbReference type="PRINTS" id="PR00156">
    <property type="entry name" value="COPPERBLUE"/>
</dbReference>
<evidence type="ECO:0000256" key="6">
    <source>
        <dbReference type="ARBA" id="ARBA00022982"/>
    </source>
</evidence>
<keyword evidence="9 10" id="KW-0472">Membrane</keyword>
<sequence>MATSLAASSSVSVASFCGLKADVNVKLGVAASVKMPAMKAVVQKVQASYTENKSESSSSSSSSSGFQGIGMAVLAASAGLLVAASSANAATVKMGGDGGELQFVPSSLTVAAGETVTFVNNAGFPHNLIFDEDNVPSGVNAEKLSREDYLNGPGEKVEVKLVEKGRYEFYCEPHQGAGMKGVITVT</sequence>
<feature type="domain" description="Blue (type 1) copper" evidence="11">
    <location>
        <begin position="91"/>
        <end position="185"/>
    </location>
</feature>
<comment type="function">
    <text evidence="10">Participates in electron transfer between P700 and the cytochrome b6-f complex in photosystem I.</text>
</comment>
<dbReference type="PANTHER" id="PTHR34192:SF10">
    <property type="entry name" value="PLASTOCYANIN MAJOR ISOFORM, CHLOROPLASTIC-RELATED"/>
    <property type="match status" value="1"/>
</dbReference>
<comment type="subcellular location">
    <subcellularLocation>
        <location evidence="2 10">Plastid</location>
        <location evidence="2 10">Chloroplast thylakoid membrane</location>
        <topology evidence="2 10">Peripheral membrane protein</topology>
        <orientation evidence="2 10">Lumenal side</orientation>
    </subcellularLocation>
</comment>
<evidence type="ECO:0000256" key="7">
    <source>
        <dbReference type="ARBA" id="ARBA00023008"/>
    </source>
</evidence>
<dbReference type="InterPro" id="IPR001235">
    <property type="entry name" value="Copper_blue_Plastocyanin"/>
</dbReference>
<keyword evidence="6 10" id="KW-0249">Electron transport</keyword>
<keyword evidence="8 10" id="KW-0793">Thylakoid</keyword>
<gene>
    <name evidence="12" type="ORF">CSSPJE1EN2_LOCUS12745</name>
</gene>
<evidence type="ECO:0000256" key="5">
    <source>
        <dbReference type="ARBA" id="ARBA00022723"/>
    </source>
</evidence>
<evidence type="ECO:0000256" key="2">
    <source>
        <dbReference type="ARBA" id="ARBA00004622"/>
    </source>
</evidence>
<dbReference type="Proteomes" id="UP001497522">
    <property type="component" value="Chromosome 19"/>
</dbReference>
<evidence type="ECO:0000256" key="1">
    <source>
        <dbReference type="ARBA" id="ARBA00001973"/>
    </source>
</evidence>
<dbReference type="Pfam" id="PF00127">
    <property type="entry name" value="Copper-bind"/>
    <property type="match status" value="1"/>
</dbReference>
<dbReference type="PROSITE" id="PS00196">
    <property type="entry name" value="COPPER_BLUE"/>
    <property type="match status" value="1"/>
</dbReference>
<comment type="similarity">
    <text evidence="3 10">Belongs to the plastocyanin family.</text>
</comment>
<reference evidence="12" key="1">
    <citation type="submission" date="2024-03" db="EMBL/GenBank/DDBJ databases">
        <authorList>
            <consortium name="ELIXIR-Norway"/>
            <consortium name="Elixir Norway"/>
        </authorList>
    </citation>
    <scope>NUCLEOTIDE SEQUENCE</scope>
</reference>
<accession>A0ABP1B4F7</accession>
<evidence type="ECO:0000256" key="4">
    <source>
        <dbReference type="ARBA" id="ARBA00022448"/>
    </source>
</evidence>
<dbReference type="PANTHER" id="PTHR34192">
    <property type="entry name" value="PLASTOCYANIN MAJOR ISOFORM, CHLOROPLASTIC-RELATED"/>
    <property type="match status" value="1"/>
</dbReference>
<dbReference type="PRINTS" id="PR00157">
    <property type="entry name" value="PLASTOCYANIN"/>
</dbReference>
<dbReference type="Gene3D" id="2.60.40.420">
    <property type="entry name" value="Cupredoxins - blue copper proteins"/>
    <property type="match status" value="1"/>
</dbReference>
<organism evidence="12 13">
    <name type="scientific">Sphagnum jensenii</name>
    <dbReference type="NCBI Taxonomy" id="128206"/>
    <lineage>
        <taxon>Eukaryota</taxon>
        <taxon>Viridiplantae</taxon>
        <taxon>Streptophyta</taxon>
        <taxon>Embryophyta</taxon>
        <taxon>Bryophyta</taxon>
        <taxon>Sphagnophytina</taxon>
        <taxon>Sphagnopsida</taxon>
        <taxon>Sphagnales</taxon>
        <taxon>Sphagnaceae</taxon>
        <taxon>Sphagnum</taxon>
    </lineage>
</organism>
<dbReference type="InterPro" id="IPR002387">
    <property type="entry name" value="Plastocyanin"/>
</dbReference>
<dbReference type="InterPro" id="IPR028871">
    <property type="entry name" value="BlueCu_1_BS"/>
</dbReference>
<keyword evidence="4 10" id="KW-0813">Transport</keyword>
<dbReference type="CDD" id="cd04219">
    <property type="entry name" value="Plastocyanin"/>
    <property type="match status" value="1"/>
</dbReference>
<evidence type="ECO:0000256" key="3">
    <source>
        <dbReference type="ARBA" id="ARBA00005338"/>
    </source>
</evidence>